<dbReference type="SUPFAM" id="SSF103473">
    <property type="entry name" value="MFS general substrate transporter"/>
    <property type="match status" value="1"/>
</dbReference>
<evidence type="ECO:0000313" key="8">
    <source>
        <dbReference type="EMBL" id="QEV37243.1"/>
    </source>
</evidence>
<evidence type="ECO:0000256" key="6">
    <source>
        <dbReference type="ARBA" id="ARBA00023136"/>
    </source>
</evidence>
<evidence type="ECO:0000256" key="1">
    <source>
        <dbReference type="ARBA" id="ARBA00004651"/>
    </source>
</evidence>
<keyword evidence="2" id="KW-0813">Transport</keyword>
<evidence type="ECO:0000256" key="4">
    <source>
        <dbReference type="ARBA" id="ARBA00022692"/>
    </source>
</evidence>
<dbReference type="GO" id="GO:0005886">
    <property type="term" value="C:plasma membrane"/>
    <property type="evidence" value="ECO:0007669"/>
    <property type="project" value="UniProtKB-SubCell"/>
</dbReference>
<proteinExistence type="predicted"/>
<evidence type="ECO:0008006" key="10">
    <source>
        <dbReference type="Google" id="ProtNLM"/>
    </source>
</evidence>
<dbReference type="PANTHER" id="PTHR23513">
    <property type="entry name" value="INTEGRAL MEMBRANE EFFLUX PROTEIN-RELATED"/>
    <property type="match status" value="1"/>
</dbReference>
<accession>A0A5P2W093</accession>
<dbReference type="InterPro" id="IPR010290">
    <property type="entry name" value="TM_effector"/>
</dbReference>
<evidence type="ECO:0000313" key="9">
    <source>
        <dbReference type="Proteomes" id="UP000325763"/>
    </source>
</evidence>
<dbReference type="Proteomes" id="UP000325763">
    <property type="component" value="Chromosome"/>
</dbReference>
<dbReference type="AlphaFoldDB" id="A0A5P2W093"/>
<evidence type="ECO:0000256" key="3">
    <source>
        <dbReference type="ARBA" id="ARBA00022475"/>
    </source>
</evidence>
<keyword evidence="6 7" id="KW-0472">Membrane</keyword>
<keyword evidence="3" id="KW-1003">Cell membrane</keyword>
<comment type="subcellular location">
    <subcellularLocation>
        <location evidence="1">Cell membrane</location>
        <topology evidence="1">Multi-pass membrane protein</topology>
    </subcellularLocation>
</comment>
<sequence length="149" mass="15162">MWSLPRPAPTPPSQADTSFVALIRDGVRYVVRHRFIAPCVVVATLINFVAGAQMALTPVFLVRTLDTPAAVVGILMASGGLGSLIGAALTPKVSRLLGSARALIVASVVTAGATVLIPLAGHCRAARKIAAGGAVTCALKSSVRRLGAV</sequence>
<evidence type="ECO:0000256" key="7">
    <source>
        <dbReference type="SAM" id="Phobius"/>
    </source>
</evidence>
<protein>
    <recommendedName>
        <fullName evidence="10">MFS transporter</fullName>
    </recommendedName>
</protein>
<keyword evidence="4 7" id="KW-0812">Transmembrane</keyword>
<feature type="transmembrane region" description="Helical" evidence="7">
    <location>
        <begin position="102"/>
        <end position="121"/>
    </location>
</feature>
<dbReference type="Gene3D" id="1.20.1250.20">
    <property type="entry name" value="MFS general substrate transporter like domains"/>
    <property type="match status" value="1"/>
</dbReference>
<feature type="transmembrane region" description="Helical" evidence="7">
    <location>
        <begin position="68"/>
        <end position="90"/>
    </location>
</feature>
<dbReference type="InterPro" id="IPR036259">
    <property type="entry name" value="MFS_trans_sf"/>
</dbReference>
<dbReference type="KEGG" id="snq:CP978_00315"/>
<evidence type="ECO:0000256" key="5">
    <source>
        <dbReference type="ARBA" id="ARBA00022989"/>
    </source>
</evidence>
<evidence type="ECO:0000256" key="2">
    <source>
        <dbReference type="ARBA" id="ARBA00022448"/>
    </source>
</evidence>
<name>A0A5P2W093_9ACTN</name>
<dbReference type="PANTHER" id="PTHR23513:SF6">
    <property type="entry name" value="MAJOR FACILITATOR SUPERFAMILY ASSOCIATED DOMAIN-CONTAINING PROTEIN"/>
    <property type="match status" value="1"/>
</dbReference>
<keyword evidence="5 7" id="KW-1133">Transmembrane helix</keyword>
<reference evidence="8 9" key="1">
    <citation type="submission" date="2017-09" db="EMBL/GenBank/DDBJ databases">
        <title>Streptomyces genome completion.</title>
        <authorList>
            <person name="Lee N."/>
            <person name="Cho B.-K."/>
        </authorList>
    </citation>
    <scope>NUCLEOTIDE SEQUENCE [LARGE SCALE GENOMIC DNA]</scope>
    <source>
        <strain evidence="8 9">ATCC 14899</strain>
    </source>
</reference>
<organism evidence="8 9">
    <name type="scientific">Streptomyces nodosus</name>
    <dbReference type="NCBI Taxonomy" id="40318"/>
    <lineage>
        <taxon>Bacteria</taxon>
        <taxon>Bacillati</taxon>
        <taxon>Actinomycetota</taxon>
        <taxon>Actinomycetes</taxon>
        <taxon>Kitasatosporales</taxon>
        <taxon>Streptomycetaceae</taxon>
        <taxon>Streptomyces</taxon>
    </lineage>
</organism>
<dbReference type="EMBL" id="CP023747">
    <property type="protein sequence ID" value="QEV37243.1"/>
    <property type="molecule type" value="Genomic_DNA"/>
</dbReference>
<gene>
    <name evidence="8" type="ORF">CP978_00315</name>
</gene>
<feature type="transmembrane region" description="Helical" evidence="7">
    <location>
        <begin position="35"/>
        <end position="56"/>
    </location>
</feature>
<dbReference type="Pfam" id="PF05977">
    <property type="entry name" value="MFS_3"/>
    <property type="match status" value="1"/>
</dbReference>